<feature type="binding site" evidence="5">
    <location>
        <position position="109"/>
    </location>
    <ligand>
        <name>acetyl-CoA</name>
        <dbReference type="ChEBI" id="CHEBI:57288"/>
    </ligand>
</feature>
<comment type="function">
    <text evidence="5 6">Acetylates the N-terminal alanine of ribosomal protein bS18.</text>
</comment>
<dbReference type="InterPro" id="IPR043690">
    <property type="entry name" value="RimI"/>
</dbReference>
<dbReference type="HAMAP" id="MF_02210">
    <property type="entry name" value="RimI"/>
    <property type="match status" value="1"/>
</dbReference>
<evidence type="ECO:0000256" key="6">
    <source>
        <dbReference type="RuleBase" id="RU363094"/>
    </source>
</evidence>
<dbReference type="EMBL" id="MUKV01000001">
    <property type="protein sequence ID" value="OQS44127.1"/>
    <property type="molecule type" value="Genomic_DNA"/>
</dbReference>
<feature type="active site" description="Proton donor" evidence="5">
    <location>
        <position position="116"/>
    </location>
</feature>
<gene>
    <name evidence="5" type="primary">rimI</name>
    <name evidence="8" type="ORF">B0T45_00555</name>
</gene>
<dbReference type="Gene3D" id="3.40.630.30">
    <property type="match status" value="1"/>
</dbReference>
<evidence type="ECO:0000256" key="4">
    <source>
        <dbReference type="ARBA" id="ARBA00023315"/>
    </source>
</evidence>
<feature type="domain" description="N-acetyltransferase" evidence="7">
    <location>
        <begin position="3"/>
        <end position="147"/>
    </location>
</feature>
<dbReference type="InterPro" id="IPR000182">
    <property type="entry name" value="GNAT_dom"/>
</dbReference>
<dbReference type="CDD" id="cd04301">
    <property type="entry name" value="NAT_SF"/>
    <property type="match status" value="1"/>
</dbReference>
<comment type="similarity">
    <text evidence="1 5 6">Belongs to the acetyltransferase family. RimI subfamily.</text>
</comment>
<dbReference type="SUPFAM" id="SSF55729">
    <property type="entry name" value="Acyl-CoA N-acyltransferases (Nat)"/>
    <property type="match status" value="1"/>
</dbReference>
<comment type="caution">
    <text evidence="5">Lacks conserved residue(s) required for the propagation of feature annotation.</text>
</comment>
<evidence type="ECO:0000259" key="7">
    <source>
        <dbReference type="PROSITE" id="PS51186"/>
    </source>
</evidence>
<sequence>MTPDYRTFLPDDARQLAELESRACAHGWSAAQYQDSVRCGHQFHGLFASNQLQGFAVTQSVLDEAELLNIVIDPQWQGQGLGKQLLRELSATLAASGARRLFLEVRAGNAVARSLYASQGFVENGRRKNYYPCADGREDAVLMETTL</sequence>
<evidence type="ECO:0000256" key="2">
    <source>
        <dbReference type="ARBA" id="ARBA00022490"/>
    </source>
</evidence>
<dbReference type="PANTHER" id="PTHR43420:SF44">
    <property type="entry name" value="ACETYLTRANSFERASE YPEA"/>
    <property type="match status" value="1"/>
</dbReference>
<dbReference type="PROSITE" id="PS51186">
    <property type="entry name" value="GNAT"/>
    <property type="match status" value="1"/>
</dbReference>
<reference evidence="8 9" key="1">
    <citation type="submission" date="2017-02" db="EMBL/GenBank/DDBJ databases">
        <title>Chromobacterium haemolyticum H5244.</title>
        <authorList>
            <person name="Gulvik C.A."/>
        </authorList>
    </citation>
    <scope>NUCLEOTIDE SEQUENCE [LARGE SCALE GENOMIC DNA]</scope>
    <source>
        <strain evidence="8 9">H5244</strain>
    </source>
</reference>
<dbReference type="Pfam" id="PF00583">
    <property type="entry name" value="Acetyltransf_1"/>
    <property type="match status" value="1"/>
</dbReference>
<keyword evidence="2 5" id="KW-0963">Cytoplasm</keyword>
<dbReference type="RefSeq" id="WP_052370449.1">
    <property type="nucleotide sequence ID" value="NZ_CP109905.1"/>
</dbReference>
<keyword evidence="3 5" id="KW-0808">Transferase</keyword>
<name>A0A1W0DAW1_9NEIS</name>
<proteinExistence type="inferred from homology"/>
<organism evidence="8 9">
    <name type="scientific">Chromobacterium haemolyticum</name>
    <dbReference type="NCBI Taxonomy" id="394935"/>
    <lineage>
        <taxon>Bacteria</taxon>
        <taxon>Pseudomonadati</taxon>
        <taxon>Pseudomonadota</taxon>
        <taxon>Betaproteobacteria</taxon>
        <taxon>Neisseriales</taxon>
        <taxon>Chromobacteriaceae</taxon>
        <taxon>Chromobacterium</taxon>
    </lineage>
</organism>
<evidence type="ECO:0000313" key="8">
    <source>
        <dbReference type="EMBL" id="OQS44127.1"/>
    </source>
</evidence>
<dbReference type="PANTHER" id="PTHR43420">
    <property type="entry name" value="ACETYLTRANSFERASE"/>
    <property type="match status" value="1"/>
</dbReference>
<evidence type="ECO:0000313" key="9">
    <source>
        <dbReference type="Proteomes" id="UP000192721"/>
    </source>
</evidence>
<comment type="catalytic activity">
    <reaction evidence="5 6">
        <text>N-terminal L-alanyl-[ribosomal protein bS18] + acetyl-CoA = N-terminal N(alpha)-acetyl-L-alanyl-[ribosomal protein bS18] + CoA + H(+)</text>
        <dbReference type="Rhea" id="RHEA:43756"/>
        <dbReference type="Rhea" id="RHEA-COMP:10676"/>
        <dbReference type="Rhea" id="RHEA-COMP:10677"/>
        <dbReference type="ChEBI" id="CHEBI:15378"/>
        <dbReference type="ChEBI" id="CHEBI:57287"/>
        <dbReference type="ChEBI" id="CHEBI:57288"/>
        <dbReference type="ChEBI" id="CHEBI:64718"/>
        <dbReference type="ChEBI" id="CHEBI:83683"/>
        <dbReference type="EC" id="2.3.1.266"/>
    </reaction>
</comment>
<dbReference type="NCBIfam" id="TIGR01575">
    <property type="entry name" value="rimI"/>
    <property type="match status" value="1"/>
</dbReference>
<dbReference type="InterPro" id="IPR016181">
    <property type="entry name" value="Acyl_CoA_acyltransferase"/>
</dbReference>
<keyword evidence="4 5" id="KW-0012">Acyltransferase</keyword>
<dbReference type="EC" id="2.3.1.266" evidence="5 6"/>
<comment type="caution">
    <text evidence="8">The sequence shown here is derived from an EMBL/GenBank/DDBJ whole genome shotgun (WGS) entry which is preliminary data.</text>
</comment>
<feature type="active site" description="Proton acceptor" evidence="5">
    <location>
        <position position="104"/>
    </location>
</feature>
<dbReference type="InterPro" id="IPR006464">
    <property type="entry name" value="AcTrfase_RimI/Ard1"/>
</dbReference>
<dbReference type="GO" id="GO:0008999">
    <property type="term" value="F:protein-N-terminal-alanine acetyltransferase activity"/>
    <property type="evidence" value="ECO:0007669"/>
    <property type="project" value="UniProtKB-UniRule"/>
</dbReference>
<dbReference type="AlphaFoldDB" id="A0A1W0DAW1"/>
<comment type="subcellular location">
    <subcellularLocation>
        <location evidence="5 6">Cytoplasm</location>
    </subcellularLocation>
</comment>
<dbReference type="GO" id="GO:0005737">
    <property type="term" value="C:cytoplasm"/>
    <property type="evidence" value="ECO:0007669"/>
    <property type="project" value="UniProtKB-SubCell"/>
</dbReference>
<accession>A0A1W0DAW1</accession>
<evidence type="ECO:0000256" key="5">
    <source>
        <dbReference type="HAMAP-Rule" id="MF_02210"/>
    </source>
</evidence>
<dbReference type="InterPro" id="IPR050680">
    <property type="entry name" value="YpeA/RimI_acetyltransf"/>
</dbReference>
<evidence type="ECO:0000256" key="1">
    <source>
        <dbReference type="ARBA" id="ARBA00005395"/>
    </source>
</evidence>
<dbReference type="Proteomes" id="UP000192721">
    <property type="component" value="Unassembled WGS sequence"/>
</dbReference>
<evidence type="ECO:0000256" key="3">
    <source>
        <dbReference type="ARBA" id="ARBA00022679"/>
    </source>
</evidence>
<protein>
    <recommendedName>
        <fullName evidence="5 6">[Ribosomal protein bS18]-alanine N-acetyltransferase</fullName>
        <ecNumber evidence="5 6">2.3.1.266</ecNumber>
    </recommendedName>
</protein>